<sequence length="136" mass="14689">MTQHPYSAGDSSLSEWPPDVREAATEFIGNLRMMATGSYLRAEEREHWDPPYPESAVDEAQAELVTIGEAILGGADPQETSLAGVRRIIAISDANGGLLLDSEELDELLVFLSRLTATVGGEATVVCDTVRELVEE</sequence>
<dbReference type="AlphaFoldDB" id="A0A2W5D5V0"/>
<dbReference type="Proteomes" id="UP000249451">
    <property type="component" value="Unassembled WGS sequence"/>
</dbReference>
<protein>
    <submittedName>
        <fullName evidence="1">Uncharacterized protein</fullName>
    </submittedName>
</protein>
<organism evidence="1 2">
    <name type="scientific">Corynebacterium urealyticum</name>
    <dbReference type="NCBI Taxonomy" id="43771"/>
    <lineage>
        <taxon>Bacteria</taxon>
        <taxon>Bacillati</taxon>
        <taxon>Actinomycetota</taxon>
        <taxon>Actinomycetes</taxon>
        <taxon>Mycobacteriales</taxon>
        <taxon>Corynebacteriaceae</taxon>
        <taxon>Corynebacterium</taxon>
    </lineage>
</organism>
<name>A0A2W5D5V0_9CORY</name>
<evidence type="ECO:0000313" key="2">
    <source>
        <dbReference type="Proteomes" id="UP000249451"/>
    </source>
</evidence>
<reference evidence="1 2" key="1">
    <citation type="submission" date="2017-11" db="EMBL/GenBank/DDBJ databases">
        <title>Infants hospitalized years apart are colonized by the same room-sourced microbial strains.</title>
        <authorList>
            <person name="Brooks B."/>
            <person name="Olm M.R."/>
            <person name="Firek B.A."/>
            <person name="Baker R."/>
            <person name="Thomas B.C."/>
            <person name="Morowitz M.J."/>
            <person name="Banfield J.F."/>
        </authorList>
    </citation>
    <scope>NUCLEOTIDE SEQUENCE [LARGE SCALE GENOMIC DNA]</scope>
    <source>
        <strain evidence="1">S2_012_000_R3_87</strain>
    </source>
</reference>
<proteinExistence type="predicted"/>
<gene>
    <name evidence="1" type="ORF">DI609_02185</name>
</gene>
<accession>A0A2W5D5V0</accession>
<dbReference type="EMBL" id="QFNY01000030">
    <property type="protein sequence ID" value="PZP02646.1"/>
    <property type="molecule type" value="Genomic_DNA"/>
</dbReference>
<evidence type="ECO:0000313" key="1">
    <source>
        <dbReference type="EMBL" id="PZP02646.1"/>
    </source>
</evidence>
<comment type="caution">
    <text evidence="1">The sequence shown here is derived from an EMBL/GenBank/DDBJ whole genome shotgun (WGS) entry which is preliminary data.</text>
</comment>